<name>A0A4Z1CNE1_9ACTN</name>
<dbReference type="EMBL" id="SRRO01000001">
    <property type="protein sequence ID" value="TGN66493.1"/>
    <property type="molecule type" value="Genomic_DNA"/>
</dbReference>
<feature type="transmembrane region" description="Helical" evidence="1">
    <location>
        <begin position="60"/>
        <end position="77"/>
    </location>
</feature>
<reference evidence="2 3" key="1">
    <citation type="submission" date="2019-04" db="EMBL/GenBank/DDBJ databases">
        <title>Three New Species of Nocardioides, Nocardioides euryhalodurans sp. nov., Nocardioides seonyuensis sp. nov. and Nocardioides eburneoflavus sp. nov. Isolated from Soil.</title>
        <authorList>
            <person name="Roh S.G."/>
            <person name="Lee C."/>
            <person name="Kim M.-K."/>
            <person name="Kim S.B."/>
        </authorList>
    </citation>
    <scope>NUCLEOTIDE SEQUENCE [LARGE SCALE GENOMIC DNA]</scope>
    <source>
        <strain evidence="2 3">MMS17-SY213</strain>
    </source>
</reference>
<keyword evidence="3" id="KW-1185">Reference proteome</keyword>
<keyword evidence="1" id="KW-1133">Transmembrane helix</keyword>
<comment type="caution">
    <text evidence="2">The sequence shown here is derived from an EMBL/GenBank/DDBJ whole genome shotgun (WGS) entry which is preliminary data.</text>
</comment>
<organism evidence="2 3">
    <name type="scientific">Nocardioides eburneiflavus</name>
    <dbReference type="NCBI Taxonomy" id="2518372"/>
    <lineage>
        <taxon>Bacteria</taxon>
        <taxon>Bacillati</taxon>
        <taxon>Actinomycetota</taxon>
        <taxon>Actinomycetes</taxon>
        <taxon>Propionibacteriales</taxon>
        <taxon>Nocardioidaceae</taxon>
        <taxon>Nocardioides</taxon>
    </lineage>
</organism>
<dbReference type="OrthoDB" id="5149496at2"/>
<evidence type="ECO:0000256" key="1">
    <source>
        <dbReference type="SAM" id="Phobius"/>
    </source>
</evidence>
<keyword evidence="1" id="KW-0472">Membrane</keyword>
<dbReference type="Pfam" id="PF12277">
    <property type="entry name" value="DUF3618"/>
    <property type="match status" value="1"/>
</dbReference>
<evidence type="ECO:0000313" key="2">
    <source>
        <dbReference type="EMBL" id="TGN66493.1"/>
    </source>
</evidence>
<dbReference type="Proteomes" id="UP000297496">
    <property type="component" value="Unassembled WGS sequence"/>
</dbReference>
<evidence type="ECO:0000313" key="3">
    <source>
        <dbReference type="Proteomes" id="UP000297496"/>
    </source>
</evidence>
<dbReference type="AlphaFoldDB" id="A0A4Z1CNE1"/>
<proteinExistence type="predicted"/>
<dbReference type="InterPro" id="IPR022062">
    <property type="entry name" value="DUF3618"/>
</dbReference>
<dbReference type="RefSeq" id="WP_135840964.1">
    <property type="nucleotide sequence ID" value="NZ_SRRO01000001.1"/>
</dbReference>
<gene>
    <name evidence="2" type="ORF">EXE59_22990</name>
</gene>
<sequence>MTQDMSALEREIEETRQRLASTIDQLAHRAHPRTIVGRQVTTVKSHFVELDTGTPRTDNILKVAGAVVGVVVLLAVVRKVAR</sequence>
<accession>A0A4Z1CNE1</accession>
<protein>
    <submittedName>
        <fullName evidence="2">DUF3618 domain-containing protein</fullName>
    </submittedName>
</protein>
<keyword evidence="1" id="KW-0812">Transmembrane</keyword>